<comment type="subunit">
    <text evidence="4">Interacts with HSPE; the interaction, inhibited by heparin, promotes the generation of activated factor X and activates coagulation in the presence of activated factor VII.</text>
</comment>
<dbReference type="AlphaFoldDB" id="A0A3Q3W6M1"/>
<proteinExistence type="inferred from homology"/>
<keyword evidence="6 17" id="KW-0812">Transmembrane</keyword>
<evidence type="ECO:0000259" key="18">
    <source>
        <dbReference type="Pfam" id="PF01108"/>
    </source>
</evidence>
<dbReference type="PANTHER" id="PTHR20859:SF22">
    <property type="entry name" value="TISSUE FACTOR"/>
    <property type="match status" value="1"/>
</dbReference>
<evidence type="ECO:0000313" key="21">
    <source>
        <dbReference type="Proteomes" id="UP000261620"/>
    </source>
</evidence>
<evidence type="ECO:0000256" key="15">
    <source>
        <dbReference type="ARBA" id="ARBA00023288"/>
    </source>
</evidence>
<evidence type="ECO:0000256" key="4">
    <source>
        <dbReference type="ARBA" id="ARBA00011184"/>
    </source>
</evidence>
<evidence type="ECO:0000256" key="14">
    <source>
        <dbReference type="ARBA" id="ARBA00023180"/>
    </source>
</evidence>
<dbReference type="STRING" id="94237.ENSMMOP00000007387"/>
<protein>
    <recommendedName>
        <fullName evidence="5">Tissue factor</fullName>
    </recommendedName>
    <alternativeName>
        <fullName evidence="16">Coagulation factor III</fullName>
    </alternativeName>
</protein>
<feature type="transmembrane region" description="Helical" evidence="17">
    <location>
        <begin position="214"/>
        <end position="237"/>
    </location>
</feature>
<feature type="domain" description="Fibronectin type-III" evidence="18">
    <location>
        <begin position="22"/>
        <end position="92"/>
    </location>
</feature>
<dbReference type="Gene3D" id="2.60.40.10">
    <property type="entry name" value="Immunoglobulins"/>
    <property type="match status" value="2"/>
</dbReference>
<name>A0A3Q3W6M1_MOLML</name>
<dbReference type="InterPro" id="IPR015373">
    <property type="entry name" value="Interferon/interleukin_rcp_dom"/>
</dbReference>
<evidence type="ECO:0000256" key="16">
    <source>
        <dbReference type="ARBA" id="ARBA00031171"/>
    </source>
</evidence>
<evidence type="ECO:0000256" key="2">
    <source>
        <dbReference type="ARBA" id="ARBA00004479"/>
    </source>
</evidence>
<dbReference type="GO" id="GO:0004896">
    <property type="term" value="F:cytokine receptor activity"/>
    <property type="evidence" value="ECO:0007669"/>
    <property type="project" value="TreeGrafter"/>
</dbReference>
<organism evidence="20 21">
    <name type="scientific">Mola mola</name>
    <name type="common">Ocean sunfish</name>
    <name type="synonym">Tetraodon mola</name>
    <dbReference type="NCBI Taxonomy" id="94237"/>
    <lineage>
        <taxon>Eukaryota</taxon>
        <taxon>Metazoa</taxon>
        <taxon>Chordata</taxon>
        <taxon>Craniata</taxon>
        <taxon>Vertebrata</taxon>
        <taxon>Euteleostomi</taxon>
        <taxon>Actinopterygii</taxon>
        <taxon>Neopterygii</taxon>
        <taxon>Teleostei</taxon>
        <taxon>Neoteleostei</taxon>
        <taxon>Acanthomorphata</taxon>
        <taxon>Eupercaria</taxon>
        <taxon>Tetraodontiformes</taxon>
        <taxon>Molidae</taxon>
        <taxon>Mola</taxon>
    </lineage>
</organism>
<keyword evidence="14" id="KW-0325">Glycoprotein</keyword>
<evidence type="ECO:0000259" key="19">
    <source>
        <dbReference type="Pfam" id="PF09294"/>
    </source>
</evidence>
<dbReference type="InterPro" id="IPR050650">
    <property type="entry name" value="Type-II_Cytokine-TF_Rcpt"/>
</dbReference>
<comment type="similarity">
    <text evidence="3">Belongs to the tissue factor family.</text>
</comment>
<evidence type="ECO:0000256" key="1">
    <source>
        <dbReference type="ARBA" id="ARBA00002201"/>
    </source>
</evidence>
<dbReference type="Ensembl" id="ENSMMOT00000007527.1">
    <property type="protein sequence ID" value="ENSMMOP00000007387.1"/>
    <property type="gene ID" value="ENSMMOG00000005752.1"/>
</dbReference>
<dbReference type="PRINTS" id="PR00346">
    <property type="entry name" value="TISSUEFACTOR"/>
</dbReference>
<dbReference type="InterPro" id="IPR036116">
    <property type="entry name" value="FN3_sf"/>
</dbReference>
<dbReference type="Pfam" id="PF01108">
    <property type="entry name" value="Tissue_fac"/>
    <property type="match status" value="1"/>
</dbReference>
<keyword evidence="13" id="KW-1015">Disulfide bond</keyword>
<keyword evidence="11 17" id="KW-0472">Membrane</keyword>
<feature type="domain" description="Interferon/interleukin receptor" evidence="19">
    <location>
        <begin position="95"/>
        <end position="200"/>
    </location>
</feature>
<comment type="function">
    <text evidence="1">Initiates blood coagulation by forming a complex with circulating factor VII or VIIa. The [TF:VIIa] complex activates factors IX or X by specific limited proteolysis. TF plays a role in normal hemostasis by initiating the cell-surface assembly and propagation of the coagulation protease cascade.</text>
</comment>
<evidence type="ECO:0000256" key="5">
    <source>
        <dbReference type="ARBA" id="ARBA00018722"/>
    </source>
</evidence>
<keyword evidence="21" id="KW-1185">Reference proteome</keyword>
<dbReference type="Pfam" id="PF09294">
    <property type="entry name" value="Interfer-bind"/>
    <property type="match status" value="1"/>
</dbReference>
<evidence type="ECO:0000256" key="6">
    <source>
        <dbReference type="ARBA" id="ARBA00022692"/>
    </source>
</evidence>
<evidence type="ECO:0000256" key="8">
    <source>
        <dbReference type="ARBA" id="ARBA00022729"/>
    </source>
</evidence>
<evidence type="ECO:0000313" key="20">
    <source>
        <dbReference type="Ensembl" id="ENSMMOP00000007387.1"/>
    </source>
</evidence>
<reference evidence="20" key="1">
    <citation type="submission" date="2025-08" db="UniProtKB">
        <authorList>
            <consortium name="Ensembl"/>
        </authorList>
    </citation>
    <scope>IDENTIFICATION</scope>
</reference>
<dbReference type="OMA" id="PYFASER"/>
<dbReference type="GO" id="GO:0007596">
    <property type="term" value="P:blood coagulation"/>
    <property type="evidence" value="ECO:0007669"/>
    <property type="project" value="UniProtKB-KW"/>
</dbReference>
<reference evidence="20" key="2">
    <citation type="submission" date="2025-09" db="UniProtKB">
        <authorList>
            <consortium name="Ensembl"/>
        </authorList>
    </citation>
    <scope>IDENTIFICATION</scope>
</reference>
<dbReference type="SUPFAM" id="SSF49265">
    <property type="entry name" value="Fibronectin type III"/>
    <property type="match status" value="2"/>
</dbReference>
<keyword evidence="9 17" id="KW-1133">Transmembrane helix</keyword>
<evidence type="ECO:0000256" key="13">
    <source>
        <dbReference type="ARBA" id="ARBA00023157"/>
    </source>
</evidence>
<keyword evidence="7" id="KW-0356">Hemostasis</keyword>
<keyword evidence="15" id="KW-0449">Lipoprotein</keyword>
<evidence type="ECO:0000256" key="17">
    <source>
        <dbReference type="SAM" id="Phobius"/>
    </source>
</evidence>
<evidence type="ECO:0000256" key="11">
    <source>
        <dbReference type="ARBA" id="ARBA00023136"/>
    </source>
</evidence>
<evidence type="ECO:0000256" key="7">
    <source>
        <dbReference type="ARBA" id="ARBA00022696"/>
    </source>
</evidence>
<dbReference type="InterPro" id="IPR003961">
    <property type="entry name" value="FN3_dom"/>
</dbReference>
<accession>A0A3Q3W6M1</accession>
<evidence type="ECO:0000256" key="10">
    <source>
        <dbReference type="ARBA" id="ARBA00023084"/>
    </source>
</evidence>
<keyword evidence="8" id="KW-0732">Signal</keyword>
<dbReference type="InterPro" id="IPR001187">
    <property type="entry name" value="Tissue_factor"/>
</dbReference>
<evidence type="ECO:0000256" key="9">
    <source>
        <dbReference type="ARBA" id="ARBA00022989"/>
    </source>
</evidence>
<evidence type="ECO:0000256" key="12">
    <source>
        <dbReference type="ARBA" id="ARBA00023139"/>
    </source>
</evidence>
<dbReference type="GO" id="GO:0005886">
    <property type="term" value="C:plasma membrane"/>
    <property type="evidence" value="ECO:0007669"/>
    <property type="project" value="TreeGrafter"/>
</dbReference>
<evidence type="ECO:0000256" key="3">
    <source>
        <dbReference type="ARBA" id="ARBA00009197"/>
    </source>
</evidence>
<dbReference type="PANTHER" id="PTHR20859">
    <property type="entry name" value="INTERFERON/INTERLEUKIN RECEPTOR"/>
    <property type="match status" value="1"/>
</dbReference>
<keyword evidence="10" id="KW-0094">Blood coagulation</keyword>
<dbReference type="InterPro" id="IPR013783">
    <property type="entry name" value="Ig-like_fold"/>
</dbReference>
<sequence>MIEKNVFFQCLETFVFELTCFIFAGSYPRAYNITWKSNNFKTLLTWGPEPSNDYSYTVELSAVGGNKQRIHNCVRSSSTHCDVTHYLTDLTSSDIGKPDFKLEVSEDKKKTTLHVTDLLTNVFKDGHQQNIRDIFGDKLKYRVNYGKNKSTGKKKADFKTSKIELTDLDPGESYCFTVQAFIQSRSFDKQLGELSKPQCSDDNNKSIFTEFSPGVIAVAVLLILLLIGVIVAVAVVCHKLRQKVLKGGRGVLDA</sequence>
<dbReference type="Proteomes" id="UP000261620">
    <property type="component" value="Unplaced"/>
</dbReference>
<comment type="subcellular location">
    <subcellularLocation>
        <location evidence="2">Membrane</location>
        <topology evidence="2">Single-pass type I membrane protein</topology>
    </subcellularLocation>
</comment>
<keyword evidence="12" id="KW-0564">Palmitate</keyword>